<evidence type="ECO:0000313" key="6">
    <source>
        <dbReference type="Proteomes" id="UP000255099"/>
    </source>
</evidence>
<dbReference type="Proteomes" id="UP000255099">
    <property type="component" value="Unassembled WGS sequence"/>
</dbReference>
<organism evidence="5 6">
    <name type="scientific">Klebsiella pneumoniae</name>
    <dbReference type="NCBI Taxonomy" id="573"/>
    <lineage>
        <taxon>Bacteria</taxon>
        <taxon>Pseudomonadati</taxon>
        <taxon>Pseudomonadota</taxon>
        <taxon>Gammaproteobacteria</taxon>
        <taxon>Enterobacterales</taxon>
        <taxon>Enterobacteriaceae</taxon>
        <taxon>Klebsiella/Raoultella group</taxon>
        <taxon>Klebsiella</taxon>
        <taxon>Klebsiella pneumoniae complex</taxon>
    </lineage>
</organism>
<dbReference type="GO" id="GO:0000976">
    <property type="term" value="F:transcription cis-regulatory region binding"/>
    <property type="evidence" value="ECO:0007669"/>
    <property type="project" value="TreeGrafter"/>
</dbReference>
<keyword evidence="3" id="KW-0804">Transcription</keyword>
<evidence type="ECO:0000256" key="3">
    <source>
        <dbReference type="ARBA" id="ARBA00023163"/>
    </source>
</evidence>
<dbReference type="Pfam" id="PF00126">
    <property type="entry name" value="HTH_1"/>
    <property type="match status" value="1"/>
</dbReference>
<evidence type="ECO:0000313" key="5">
    <source>
        <dbReference type="EMBL" id="STT50283.1"/>
    </source>
</evidence>
<dbReference type="GO" id="GO:0003700">
    <property type="term" value="F:DNA-binding transcription factor activity"/>
    <property type="evidence" value="ECO:0007669"/>
    <property type="project" value="InterPro"/>
</dbReference>
<feature type="domain" description="HTH lysR-type" evidence="4">
    <location>
        <begin position="3"/>
        <end position="60"/>
    </location>
</feature>
<protein>
    <submittedName>
        <fullName evidence="5">Transcriptional regulator yeeY</fullName>
    </submittedName>
</protein>
<sequence>MRVNFDVLMILDALDRHGSFATAAESLYKTPAALSYMIQKLESDLNIVLLDRSGHRAKFTDTGRLMLEKGRQLLSAARDLEKQAQQLSAGWERELAIALDASFPFSALLPLIAEFYAQKPTDATELQPSHPRRFVGRADPSWGGYYPRRHQ</sequence>
<name>A0A377W6L5_KLEPN</name>
<evidence type="ECO:0000259" key="4">
    <source>
        <dbReference type="PROSITE" id="PS50931"/>
    </source>
</evidence>
<keyword evidence="2" id="KW-0805">Transcription regulation</keyword>
<dbReference type="SUPFAM" id="SSF46785">
    <property type="entry name" value="Winged helix' DNA-binding domain"/>
    <property type="match status" value="1"/>
</dbReference>
<proteinExistence type="inferred from homology"/>
<accession>A0A377W6L5</accession>
<reference evidence="5 6" key="1">
    <citation type="submission" date="2018-06" db="EMBL/GenBank/DDBJ databases">
        <authorList>
            <consortium name="Pathogen Informatics"/>
            <person name="Doyle S."/>
        </authorList>
    </citation>
    <scope>NUCLEOTIDE SEQUENCE [LARGE SCALE GENOMIC DNA]</scope>
    <source>
        <strain evidence="5 6">NCTC9637</strain>
    </source>
</reference>
<dbReference type="PROSITE" id="PS50931">
    <property type="entry name" value="HTH_LYSR"/>
    <property type="match status" value="1"/>
</dbReference>
<dbReference type="InterPro" id="IPR036388">
    <property type="entry name" value="WH-like_DNA-bd_sf"/>
</dbReference>
<dbReference type="AlphaFoldDB" id="A0A377W6L5"/>
<dbReference type="PANTHER" id="PTHR30126:SF4">
    <property type="entry name" value="LYSR FAMILY TRANSCRIPTIONAL REGULATOR"/>
    <property type="match status" value="1"/>
</dbReference>
<evidence type="ECO:0000256" key="1">
    <source>
        <dbReference type="ARBA" id="ARBA00009437"/>
    </source>
</evidence>
<evidence type="ECO:0000256" key="2">
    <source>
        <dbReference type="ARBA" id="ARBA00023015"/>
    </source>
</evidence>
<dbReference type="InterPro" id="IPR036390">
    <property type="entry name" value="WH_DNA-bd_sf"/>
</dbReference>
<dbReference type="Gene3D" id="1.10.10.10">
    <property type="entry name" value="Winged helix-like DNA-binding domain superfamily/Winged helix DNA-binding domain"/>
    <property type="match status" value="1"/>
</dbReference>
<comment type="similarity">
    <text evidence="1">Belongs to the LysR transcriptional regulatory family.</text>
</comment>
<dbReference type="EMBL" id="UGLB01000003">
    <property type="protein sequence ID" value="STT50283.1"/>
    <property type="molecule type" value="Genomic_DNA"/>
</dbReference>
<dbReference type="PANTHER" id="PTHR30126">
    <property type="entry name" value="HTH-TYPE TRANSCRIPTIONAL REGULATOR"/>
    <property type="match status" value="1"/>
</dbReference>
<dbReference type="InterPro" id="IPR000847">
    <property type="entry name" value="LysR_HTH_N"/>
</dbReference>
<gene>
    <name evidence="5" type="primary">cynR_10</name>
    <name evidence="5" type="ORF">NCTC9637_05269</name>
</gene>